<dbReference type="EMBL" id="SIRE01000029">
    <property type="protein sequence ID" value="TBL70928.1"/>
    <property type="molecule type" value="Genomic_DNA"/>
</dbReference>
<dbReference type="GO" id="GO:0006865">
    <property type="term" value="P:amino acid transport"/>
    <property type="evidence" value="ECO:0007669"/>
    <property type="project" value="UniProtKB-KW"/>
</dbReference>
<comment type="caution">
    <text evidence="10">The sequence shown here is derived from an EMBL/GenBank/DDBJ whole genome shotgun (WGS) entry which is preliminary data.</text>
</comment>
<dbReference type="OrthoDB" id="9805999at2"/>
<keyword evidence="3" id="KW-1003">Cell membrane</keyword>
<feature type="transmembrane region" description="Helical" evidence="8">
    <location>
        <begin position="91"/>
        <end position="117"/>
    </location>
</feature>
<dbReference type="SUPFAM" id="SSF161098">
    <property type="entry name" value="MetI-like"/>
    <property type="match status" value="1"/>
</dbReference>
<evidence type="ECO:0000256" key="2">
    <source>
        <dbReference type="ARBA" id="ARBA00022448"/>
    </source>
</evidence>
<dbReference type="GO" id="GO:0022857">
    <property type="term" value="F:transmembrane transporter activity"/>
    <property type="evidence" value="ECO:0007669"/>
    <property type="project" value="InterPro"/>
</dbReference>
<feature type="transmembrane region" description="Helical" evidence="8">
    <location>
        <begin position="195"/>
        <end position="216"/>
    </location>
</feature>
<dbReference type="PANTHER" id="PTHR30614">
    <property type="entry name" value="MEMBRANE COMPONENT OF AMINO ACID ABC TRANSPORTER"/>
    <property type="match status" value="1"/>
</dbReference>
<evidence type="ECO:0000256" key="7">
    <source>
        <dbReference type="ARBA" id="ARBA00023136"/>
    </source>
</evidence>
<proteinExistence type="inferred from homology"/>
<feature type="transmembrane region" description="Helical" evidence="8">
    <location>
        <begin position="48"/>
        <end position="71"/>
    </location>
</feature>
<name>A0A4Q9DJA0_9BACL</name>
<protein>
    <submittedName>
        <fullName evidence="10">Amino acid ABC transporter permease</fullName>
    </submittedName>
</protein>
<keyword evidence="6 8" id="KW-1133">Transmembrane helix</keyword>
<keyword evidence="11" id="KW-1185">Reference proteome</keyword>
<keyword evidence="5" id="KW-0029">Amino-acid transport</keyword>
<dbReference type="GO" id="GO:0043190">
    <property type="term" value="C:ATP-binding cassette (ABC) transporter complex"/>
    <property type="evidence" value="ECO:0007669"/>
    <property type="project" value="InterPro"/>
</dbReference>
<feature type="transmembrane region" description="Helical" evidence="8">
    <location>
        <begin position="138"/>
        <end position="160"/>
    </location>
</feature>
<dbReference type="AlphaFoldDB" id="A0A4Q9DJA0"/>
<keyword evidence="4 8" id="KW-0812">Transmembrane</keyword>
<sequence length="228" mass="25728">MGSKVPLMLQAVPRTLAIVLAATALGFVFGLLLALVRSYKVPVLSQLAAAYISVVRGTPLLVIMYLFYYGLPELCAALNESLHVSFFPEELNKYAVVIFIFAVYISAYMAETWYSALNAVDYGQMEAALAVGMTMPQALYRIFLPQAIVSAIPNFGNLFISTIKQTSLVFMIQIVDIMAVAKIEAGKSYRYLEMYVIVSLVYWALTLIFERLFIYWEQHYAKYKRHHA</sequence>
<dbReference type="InterPro" id="IPR035906">
    <property type="entry name" value="MetI-like_sf"/>
</dbReference>
<organism evidence="10 11">
    <name type="scientific">Paenibacillus thalictri</name>
    <dbReference type="NCBI Taxonomy" id="2527873"/>
    <lineage>
        <taxon>Bacteria</taxon>
        <taxon>Bacillati</taxon>
        <taxon>Bacillota</taxon>
        <taxon>Bacilli</taxon>
        <taxon>Bacillales</taxon>
        <taxon>Paenibacillaceae</taxon>
        <taxon>Paenibacillus</taxon>
    </lineage>
</organism>
<evidence type="ECO:0000256" key="3">
    <source>
        <dbReference type="ARBA" id="ARBA00022475"/>
    </source>
</evidence>
<comment type="similarity">
    <text evidence="8">Belongs to the binding-protein-dependent transport system permease family.</text>
</comment>
<dbReference type="NCBIfam" id="TIGR01726">
    <property type="entry name" value="HEQRo_perm_3TM"/>
    <property type="match status" value="1"/>
</dbReference>
<dbReference type="InterPro" id="IPR010065">
    <property type="entry name" value="AA_ABC_transptr_permease_3TM"/>
</dbReference>
<dbReference type="Pfam" id="PF00528">
    <property type="entry name" value="BPD_transp_1"/>
    <property type="match status" value="1"/>
</dbReference>
<dbReference type="PROSITE" id="PS50928">
    <property type="entry name" value="ABC_TM1"/>
    <property type="match status" value="1"/>
</dbReference>
<feature type="domain" description="ABC transmembrane type-1" evidence="9">
    <location>
        <begin position="12"/>
        <end position="213"/>
    </location>
</feature>
<evidence type="ECO:0000256" key="8">
    <source>
        <dbReference type="RuleBase" id="RU363032"/>
    </source>
</evidence>
<dbReference type="PANTHER" id="PTHR30614:SF0">
    <property type="entry name" value="L-CYSTINE TRANSPORT SYSTEM PERMEASE PROTEIN TCYL"/>
    <property type="match status" value="1"/>
</dbReference>
<evidence type="ECO:0000313" key="11">
    <source>
        <dbReference type="Proteomes" id="UP000293142"/>
    </source>
</evidence>
<keyword evidence="7 8" id="KW-0472">Membrane</keyword>
<comment type="subcellular location">
    <subcellularLocation>
        <location evidence="1 8">Cell membrane</location>
        <topology evidence="1 8">Multi-pass membrane protein</topology>
    </subcellularLocation>
</comment>
<dbReference type="InterPro" id="IPR043429">
    <property type="entry name" value="ArtM/GltK/GlnP/TcyL/YhdX-like"/>
</dbReference>
<feature type="transmembrane region" description="Helical" evidence="8">
    <location>
        <begin position="16"/>
        <end position="36"/>
    </location>
</feature>
<dbReference type="Gene3D" id="1.10.3720.10">
    <property type="entry name" value="MetI-like"/>
    <property type="match status" value="1"/>
</dbReference>
<evidence type="ECO:0000256" key="1">
    <source>
        <dbReference type="ARBA" id="ARBA00004651"/>
    </source>
</evidence>
<evidence type="ECO:0000313" key="10">
    <source>
        <dbReference type="EMBL" id="TBL70928.1"/>
    </source>
</evidence>
<dbReference type="InterPro" id="IPR000515">
    <property type="entry name" value="MetI-like"/>
</dbReference>
<reference evidence="10 11" key="1">
    <citation type="submission" date="2019-02" db="EMBL/GenBank/DDBJ databases">
        <title>Paenibacillus sp. nov., isolated from surface-sterilized tissue of Thalictrum simplex L.</title>
        <authorList>
            <person name="Tuo L."/>
        </authorList>
    </citation>
    <scope>NUCLEOTIDE SEQUENCE [LARGE SCALE GENOMIC DNA]</scope>
    <source>
        <strain evidence="10 11">N2SHLJ1</strain>
    </source>
</reference>
<dbReference type="Proteomes" id="UP000293142">
    <property type="component" value="Unassembled WGS sequence"/>
</dbReference>
<evidence type="ECO:0000256" key="6">
    <source>
        <dbReference type="ARBA" id="ARBA00022989"/>
    </source>
</evidence>
<keyword evidence="2 8" id="KW-0813">Transport</keyword>
<evidence type="ECO:0000256" key="5">
    <source>
        <dbReference type="ARBA" id="ARBA00022970"/>
    </source>
</evidence>
<accession>A0A4Q9DJA0</accession>
<evidence type="ECO:0000259" key="9">
    <source>
        <dbReference type="PROSITE" id="PS50928"/>
    </source>
</evidence>
<dbReference type="CDD" id="cd06261">
    <property type="entry name" value="TM_PBP2"/>
    <property type="match status" value="1"/>
</dbReference>
<gene>
    <name evidence="10" type="ORF">EYB31_32230</name>
</gene>
<evidence type="ECO:0000256" key="4">
    <source>
        <dbReference type="ARBA" id="ARBA00022692"/>
    </source>
</evidence>